<comment type="caution">
    <text evidence="2">The sequence shown here is derived from an EMBL/GenBank/DDBJ whole genome shotgun (WGS) entry which is preliminary data.</text>
</comment>
<dbReference type="SUPFAM" id="SSF82657">
    <property type="entry name" value="BolA-like"/>
    <property type="match status" value="1"/>
</dbReference>
<evidence type="ECO:0000256" key="1">
    <source>
        <dbReference type="RuleBase" id="RU003860"/>
    </source>
</evidence>
<dbReference type="PANTHER" id="PTHR46230">
    <property type="match status" value="1"/>
</dbReference>
<protein>
    <submittedName>
        <fullName evidence="2">BolA protein</fullName>
    </submittedName>
</protein>
<name>A0A4R3NY78_9HYPH</name>
<dbReference type="PANTHER" id="PTHR46230:SF7">
    <property type="entry name" value="BOLA-LIKE PROTEIN 1"/>
    <property type="match status" value="1"/>
</dbReference>
<dbReference type="AlphaFoldDB" id="A0A4R3NY78"/>
<dbReference type="EMBL" id="SMAR01000001">
    <property type="protein sequence ID" value="TCT45136.1"/>
    <property type="molecule type" value="Genomic_DNA"/>
</dbReference>
<dbReference type="PIRSF" id="PIRSF003113">
    <property type="entry name" value="BolA"/>
    <property type="match status" value="1"/>
</dbReference>
<dbReference type="Proteomes" id="UP000295097">
    <property type="component" value="Unassembled WGS sequence"/>
</dbReference>
<proteinExistence type="inferred from homology"/>
<dbReference type="InterPro" id="IPR036065">
    <property type="entry name" value="BolA-like_sf"/>
</dbReference>
<dbReference type="OrthoDB" id="9811118at2"/>
<organism evidence="2 3">
    <name type="scientific">Martelella mediterranea</name>
    <dbReference type="NCBI Taxonomy" id="293089"/>
    <lineage>
        <taxon>Bacteria</taxon>
        <taxon>Pseudomonadati</taxon>
        <taxon>Pseudomonadota</taxon>
        <taxon>Alphaproteobacteria</taxon>
        <taxon>Hyphomicrobiales</taxon>
        <taxon>Aurantimonadaceae</taxon>
        <taxon>Martelella</taxon>
    </lineage>
</organism>
<dbReference type="InterPro" id="IPR002634">
    <property type="entry name" value="BolA"/>
</dbReference>
<accession>A0A4R3NY78</accession>
<evidence type="ECO:0000313" key="3">
    <source>
        <dbReference type="Proteomes" id="UP000295097"/>
    </source>
</evidence>
<reference evidence="2 3" key="1">
    <citation type="submission" date="2019-03" db="EMBL/GenBank/DDBJ databases">
        <title>Freshwater and sediment microbial communities from various areas in North America, analyzing microbe dynamics in response to fracking.</title>
        <authorList>
            <person name="Lamendella R."/>
        </authorList>
    </citation>
    <scope>NUCLEOTIDE SEQUENCE [LARGE SCALE GENOMIC DNA]</scope>
    <source>
        <strain evidence="2 3">175.2</strain>
    </source>
</reference>
<comment type="similarity">
    <text evidence="1">Belongs to the BolA/IbaG family.</text>
</comment>
<evidence type="ECO:0000313" key="2">
    <source>
        <dbReference type="EMBL" id="TCT45136.1"/>
    </source>
</evidence>
<dbReference type="GO" id="GO:0016226">
    <property type="term" value="P:iron-sulfur cluster assembly"/>
    <property type="evidence" value="ECO:0007669"/>
    <property type="project" value="TreeGrafter"/>
</dbReference>
<sequence length="93" mass="10388">MSSTVEIENKLKRIFDPERLVLMDESARHAGHIEASGSPALSHLRVRIVSAHFEGLNRLERHRAVNEALSQEITEGLHALAIEAAAPGERTRW</sequence>
<dbReference type="Pfam" id="PF01722">
    <property type="entry name" value="BolA"/>
    <property type="match status" value="1"/>
</dbReference>
<dbReference type="Gene3D" id="3.30.300.90">
    <property type="entry name" value="BolA-like"/>
    <property type="match status" value="1"/>
</dbReference>
<gene>
    <name evidence="2" type="ORF">EDC90_1001277</name>
</gene>
<keyword evidence="3" id="KW-1185">Reference proteome</keyword>
<dbReference type="RefSeq" id="WP_132307736.1">
    <property type="nucleotide sequence ID" value="NZ_SMAR01000001.1"/>
</dbReference>